<dbReference type="AlphaFoldDB" id="A0A183CX79"/>
<evidence type="ECO:0000313" key="7">
    <source>
        <dbReference type="WBParaSite" id="GPUH_0000107001-mRNA-1"/>
    </source>
</evidence>
<reference evidence="5 6" key="2">
    <citation type="submission" date="2018-11" db="EMBL/GenBank/DDBJ databases">
        <authorList>
            <consortium name="Pathogen Informatics"/>
        </authorList>
    </citation>
    <scope>NUCLEOTIDE SEQUENCE [LARGE SCALE GENOMIC DNA]</scope>
</reference>
<dbReference type="PROSITE" id="PS50004">
    <property type="entry name" value="C2"/>
    <property type="match status" value="1"/>
</dbReference>
<keyword evidence="6" id="KW-1185">Reference proteome</keyword>
<evidence type="ECO:0000259" key="4">
    <source>
        <dbReference type="PROSITE" id="PS50004"/>
    </source>
</evidence>
<dbReference type="InterPro" id="IPR039032">
    <property type="entry name" value="Rim-like"/>
</dbReference>
<evidence type="ECO:0000313" key="5">
    <source>
        <dbReference type="EMBL" id="VDK29319.1"/>
    </source>
</evidence>
<evidence type="ECO:0000256" key="1">
    <source>
        <dbReference type="ARBA" id="ARBA00022737"/>
    </source>
</evidence>
<evidence type="ECO:0000313" key="6">
    <source>
        <dbReference type="Proteomes" id="UP000271098"/>
    </source>
</evidence>
<dbReference type="SMART" id="SM00239">
    <property type="entry name" value="C2"/>
    <property type="match status" value="1"/>
</dbReference>
<dbReference type="InterPro" id="IPR000008">
    <property type="entry name" value="C2_dom"/>
</dbReference>
<dbReference type="InterPro" id="IPR001565">
    <property type="entry name" value="Synaptotagmin"/>
</dbReference>
<dbReference type="GO" id="GO:0048791">
    <property type="term" value="P:calcium ion-regulated exocytosis of neurotransmitter"/>
    <property type="evidence" value="ECO:0007669"/>
    <property type="project" value="TreeGrafter"/>
</dbReference>
<dbReference type="SUPFAM" id="SSF49562">
    <property type="entry name" value="C2 domain (Calcium/lipid-binding domain, CaLB)"/>
    <property type="match status" value="1"/>
</dbReference>
<dbReference type="Pfam" id="PF00168">
    <property type="entry name" value="C2"/>
    <property type="match status" value="1"/>
</dbReference>
<reference evidence="7" key="1">
    <citation type="submission" date="2016-06" db="UniProtKB">
        <authorList>
            <consortium name="WormBaseParasite"/>
        </authorList>
    </citation>
    <scope>IDENTIFICATION</scope>
</reference>
<dbReference type="InterPro" id="IPR035892">
    <property type="entry name" value="C2_domain_sf"/>
</dbReference>
<dbReference type="GO" id="GO:0042391">
    <property type="term" value="P:regulation of membrane potential"/>
    <property type="evidence" value="ECO:0007669"/>
    <property type="project" value="TreeGrafter"/>
</dbReference>
<dbReference type="PANTHER" id="PTHR12157">
    <property type="entry name" value="REGULATING SYNAPTIC MEMBRANE EXOCYTOSIS PROTEIN"/>
    <property type="match status" value="1"/>
</dbReference>
<gene>
    <name evidence="5" type="ORF">GPUH_LOCUS1068</name>
</gene>
<dbReference type="Proteomes" id="UP000271098">
    <property type="component" value="Unassembled WGS sequence"/>
</dbReference>
<dbReference type="PANTHER" id="PTHR12157:SF25">
    <property type="entry name" value="REGULATING SYNAPTIC MEMBRANE EXOCYTOSIS PROTEIN 3"/>
    <property type="match status" value="1"/>
</dbReference>
<evidence type="ECO:0000256" key="3">
    <source>
        <dbReference type="ARBA" id="ARBA00034103"/>
    </source>
</evidence>
<dbReference type="OrthoDB" id="270970at2759"/>
<dbReference type="Gene3D" id="2.60.40.150">
    <property type="entry name" value="C2 domain"/>
    <property type="match status" value="1"/>
</dbReference>
<sequence>MLGFIIMRFTFSGVFEPDALGYLNVALSYNRPTSSLVVTILSARGLSHRQYYNTVFFPNPFVKVYLLPGRKVSSKRRTKFMPNTSDPVWNQTVEYTVPLCELYSHYLEFTVWDYNKFSENNSLGQVVINLSEPHILDGTARWYQLQAIHNNFVSLPGPQFQSTISSETDYAVPRYNPRA</sequence>
<proteinExistence type="predicted"/>
<name>A0A183CX79_9BILA</name>
<keyword evidence="2" id="KW-0770">Synapse</keyword>
<dbReference type="GO" id="GO:0044325">
    <property type="term" value="F:transmembrane transporter binding"/>
    <property type="evidence" value="ECO:0007669"/>
    <property type="project" value="TreeGrafter"/>
</dbReference>
<dbReference type="PRINTS" id="PR00399">
    <property type="entry name" value="SYNAPTOTAGMN"/>
</dbReference>
<dbReference type="GO" id="GO:0048167">
    <property type="term" value="P:regulation of synaptic plasticity"/>
    <property type="evidence" value="ECO:0007669"/>
    <property type="project" value="TreeGrafter"/>
</dbReference>
<organism evidence="7">
    <name type="scientific">Gongylonema pulchrum</name>
    <dbReference type="NCBI Taxonomy" id="637853"/>
    <lineage>
        <taxon>Eukaryota</taxon>
        <taxon>Metazoa</taxon>
        <taxon>Ecdysozoa</taxon>
        <taxon>Nematoda</taxon>
        <taxon>Chromadorea</taxon>
        <taxon>Rhabditida</taxon>
        <taxon>Spirurina</taxon>
        <taxon>Spiruromorpha</taxon>
        <taxon>Spiruroidea</taxon>
        <taxon>Gongylonematidae</taxon>
        <taxon>Gongylonema</taxon>
    </lineage>
</organism>
<dbReference type="GO" id="GO:0048788">
    <property type="term" value="C:cytoskeleton of presynaptic active zone"/>
    <property type="evidence" value="ECO:0007669"/>
    <property type="project" value="TreeGrafter"/>
</dbReference>
<dbReference type="GO" id="GO:0050806">
    <property type="term" value="P:positive regulation of synaptic transmission"/>
    <property type="evidence" value="ECO:0007669"/>
    <property type="project" value="TreeGrafter"/>
</dbReference>
<evidence type="ECO:0000256" key="2">
    <source>
        <dbReference type="ARBA" id="ARBA00023018"/>
    </source>
</evidence>
<keyword evidence="1" id="KW-0677">Repeat</keyword>
<accession>A0A183CX79</accession>
<comment type="subcellular location">
    <subcellularLocation>
        <location evidence="3">Synapse</location>
    </subcellularLocation>
</comment>
<dbReference type="EMBL" id="UYRT01001179">
    <property type="protein sequence ID" value="VDK29319.1"/>
    <property type="molecule type" value="Genomic_DNA"/>
</dbReference>
<dbReference type="WBParaSite" id="GPUH_0000107001-mRNA-1">
    <property type="protein sequence ID" value="GPUH_0000107001-mRNA-1"/>
    <property type="gene ID" value="GPUH_0000107001"/>
</dbReference>
<feature type="domain" description="C2" evidence="4">
    <location>
        <begin position="19"/>
        <end position="143"/>
    </location>
</feature>
<dbReference type="GO" id="GO:0031267">
    <property type="term" value="F:small GTPase binding"/>
    <property type="evidence" value="ECO:0007669"/>
    <property type="project" value="InterPro"/>
</dbReference>
<protein>
    <submittedName>
        <fullName evidence="7">C2 domain-containing protein</fullName>
    </submittedName>
</protein>
<dbReference type="GO" id="GO:0042734">
    <property type="term" value="C:presynaptic membrane"/>
    <property type="evidence" value="ECO:0007669"/>
    <property type="project" value="TreeGrafter"/>
</dbReference>
<dbReference type="GO" id="GO:2000300">
    <property type="term" value="P:regulation of synaptic vesicle exocytosis"/>
    <property type="evidence" value="ECO:0007669"/>
    <property type="project" value="TreeGrafter"/>
</dbReference>